<protein>
    <submittedName>
        <fullName evidence="2">OsmC family protein</fullName>
    </submittedName>
</protein>
<evidence type="ECO:0000313" key="2">
    <source>
        <dbReference type="EMBL" id="MBF4692881.1"/>
    </source>
</evidence>
<dbReference type="Proteomes" id="UP000614200">
    <property type="component" value="Unassembled WGS sequence"/>
</dbReference>
<evidence type="ECO:0000256" key="1">
    <source>
        <dbReference type="SAM" id="Phobius"/>
    </source>
</evidence>
<accession>A0ABR9ZSF2</accession>
<organism evidence="2 3">
    <name type="scientific">Fusibacter ferrireducens</name>
    <dbReference type="NCBI Taxonomy" id="2785058"/>
    <lineage>
        <taxon>Bacteria</taxon>
        <taxon>Bacillati</taxon>
        <taxon>Bacillota</taxon>
        <taxon>Clostridia</taxon>
        <taxon>Eubacteriales</taxon>
        <taxon>Eubacteriales Family XII. Incertae Sedis</taxon>
        <taxon>Fusibacter</taxon>
    </lineage>
</organism>
<evidence type="ECO:0000313" key="3">
    <source>
        <dbReference type="Proteomes" id="UP000614200"/>
    </source>
</evidence>
<feature type="transmembrane region" description="Helical" evidence="1">
    <location>
        <begin position="39"/>
        <end position="56"/>
    </location>
</feature>
<dbReference type="Pfam" id="PF02566">
    <property type="entry name" value="OsmC"/>
    <property type="match status" value="1"/>
</dbReference>
<dbReference type="InterPro" id="IPR015946">
    <property type="entry name" value="KH_dom-like_a/b"/>
</dbReference>
<proteinExistence type="predicted"/>
<dbReference type="InterPro" id="IPR003718">
    <property type="entry name" value="OsmC/Ohr_fam"/>
</dbReference>
<dbReference type="RefSeq" id="WP_194701126.1">
    <property type="nucleotide sequence ID" value="NZ_JADKNH010000004.1"/>
</dbReference>
<dbReference type="PANTHER" id="PTHR34352">
    <property type="entry name" value="PROTEIN YHFA"/>
    <property type="match status" value="1"/>
</dbReference>
<reference evidence="2 3" key="1">
    <citation type="submission" date="2020-11" db="EMBL/GenBank/DDBJ databases">
        <title>Fusibacter basophilias sp. nov.</title>
        <authorList>
            <person name="Qiu D."/>
        </authorList>
    </citation>
    <scope>NUCLEOTIDE SEQUENCE [LARGE SCALE GENOMIC DNA]</scope>
    <source>
        <strain evidence="2 3">Q10-2</strain>
    </source>
</reference>
<dbReference type="Gene3D" id="3.30.300.20">
    <property type="match status" value="1"/>
</dbReference>
<keyword evidence="1" id="KW-1133">Transmembrane helix</keyword>
<comment type="caution">
    <text evidence="2">The sequence shown here is derived from an EMBL/GenBank/DDBJ whole genome shotgun (WGS) entry which is preliminary data.</text>
</comment>
<dbReference type="InterPro" id="IPR036102">
    <property type="entry name" value="OsmC/Ohrsf"/>
</dbReference>
<keyword evidence="1" id="KW-0472">Membrane</keyword>
<gene>
    <name evidence="2" type="ORF">ISU02_07105</name>
</gene>
<keyword evidence="3" id="KW-1185">Reference proteome</keyword>
<dbReference type="PANTHER" id="PTHR34352:SF1">
    <property type="entry name" value="PROTEIN YHFA"/>
    <property type="match status" value="1"/>
</dbReference>
<dbReference type="SUPFAM" id="SSF82784">
    <property type="entry name" value="OsmC-like"/>
    <property type="match status" value="1"/>
</dbReference>
<sequence>MDTKEIRLKFSNEFEGKLIAPHGTALVGGEEGMLAPYDMLLGALGSCLYATFLGIAKKKRIGFERIEMHVEGEKREEIPTTLKWVNVKFTIINAEKELGLTQAAKLATEYCSIYQTISQVAEMSYEVIFADAV</sequence>
<dbReference type="EMBL" id="JADKNH010000004">
    <property type="protein sequence ID" value="MBF4692881.1"/>
    <property type="molecule type" value="Genomic_DNA"/>
</dbReference>
<keyword evidence="1" id="KW-0812">Transmembrane</keyword>
<name>A0ABR9ZSF2_9FIRM</name>